<protein>
    <submittedName>
        <fullName evidence="1">Uncharacterized protein</fullName>
    </submittedName>
</protein>
<feature type="non-terminal residue" evidence="1">
    <location>
        <position position="53"/>
    </location>
</feature>
<proteinExistence type="predicted"/>
<evidence type="ECO:0000313" key="2">
    <source>
        <dbReference type="Proteomes" id="UP000823775"/>
    </source>
</evidence>
<sequence>MKQVPQHDRGWHHTGTLVLWPTQRIGRPRQGEVQHAGMYSAGMYSAIACMAHK</sequence>
<reference evidence="1 2" key="1">
    <citation type="journal article" date="2021" name="BMC Genomics">
        <title>Datura genome reveals duplications of psychoactive alkaloid biosynthetic genes and high mutation rate following tissue culture.</title>
        <authorList>
            <person name="Rajewski A."/>
            <person name="Carter-House D."/>
            <person name="Stajich J."/>
            <person name="Litt A."/>
        </authorList>
    </citation>
    <scope>NUCLEOTIDE SEQUENCE [LARGE SCALE GENOMIC DNA]</scope>
    <source>
        <strain evidence="1">AR-01</strain>
    </source>
</reference>
<accession>A0ABS8VFT0</accession>
<keyword evidence="2" id="KW-1185">Reference proteome</keyword>
<gene>
    <name evidence="1" type="ORF">HAX54_033948</name>
</gene>
<evidence type="ECO:0000313" key="1">
    <source>
        <dbReference type="EMBL" id="MCD9645211.1"/>
    </source>
</evidence>
<comment type="caution">
    <text evidence="1">The sequence shown here is derived from an EMBL/GenBank/DDBJ whole genome shotgun (WGS) entry which is preliminary data.</text>
</comment>
<organism evidence="1 2">
    <name type="scientific">Datura stramonium</name>
    <name type="common">Jimsonweed</name>
    <name type="synonym">Common thornapple</name>
    <dbReference type="NCBI Taxonomy" id="4076"/>
    <lineage>
        <taxon>Eukaryota</taxon>
        <taxon>Viridiplantae</taxon>
        <taxon>Streptophyta</taxon>
        <taxon>Embryophyta</taxon>
        <taxon>Tracheophyta</taxon>
        <taxon>Spermatophyta</taxon>
        <taxon>Magnoliopsida</taxon>
        <taxon>eudicotyledons</taxon>
        <taxon>Gunneridae</taxon>
        <taxon>Pentapetalae</taxon>
        <taxon>asterids</taxon>
        <taxon>lamiids</taxon>
        <taxon>Solanales</taxon>
        <taxon>Solanaceae</taxon>
        <taxon>Solanoideae</taxon>
        <taxon>Datureae</taxon>
        <taxon>Datura</taxon>
    </lineage>
</organism>
<name>A0ABS8VFT0_DATST</name>
<dbReference type="Proteomes" id="UP000823775">
    <property type="component" value="Unassembled WGS sequence"/>
</dbReference>
<dbReference type="EMBL" id="JACEIK010004369">
    <property type="protein sequence ID" value="MCD9645211.1"/>
    <property type="molecule type" value="Genomic_DNA"/>
</dbReference>